<keyword evidence="2" id="KW-1185">Reference proteome</keyword>
<gene>
    <name evidence="1" type="ORF">ECPE_LOCUS4442</name>
</gene>
<name>A0A183ABV7_9TREM</name>
<evidence type="ECO:0000313" key="1">
    <source>
        <dbReference type="EMBL" id="VDP72603.1"/>
    </source>
</evidence>
<organism evidence="3">
    <name type="scientific">Echinostoma caproni</name>
    <dbReference type="NCBI Taxonomy" id="27848"/>
    <lineage>
        <taxon>Eukaryota</taxon>
        <taxon>Metazoa</taxon>
        <taxon>Spiralia</taxon>
        <taxon>Lophotrochozoa</taxon>
        <taxon>Platyhelminthes</taxon>
        <taxon>Trematoda</taxon>
        <taxon>Digenea</taxon>
        <taxon>Plagiorchiida</taxon>
        <taxon>Echinostomata</taxon>
        <taxon>Echinostomatoidea</taxon>
        <taxon>Echinostomatidae</taxon>
        <taxon>Echinostoma</taxon>
    </lineage>
</organism>
<accession>A0A183ABV7</accession>
<dbReference type="WBParaSite" id="ECPE_0000445401-mRNA-1">
    <property type="protein sequence ID" value="ECPE_0000445401-mRNA-1"/>
    <property type="gene ID" value="ECPE_0000445401"/>
</dbReference>
<sequence length="157" mass="17581">MAKPGGEGIHITALWLTAAETECLNRGKEPLRCFALIREPLPDWPGSNSNPVKETRCDDLDAIKFNELVQSMNDYKSGTLVEGGSFKYLSVNLRLCYYHLTYTSAAECVVPSEHHRGVSNVTNLQKSRDRVEDKTEGLIESRLWSTSSLSSSMQDIR</sequence>
<evidence type="ECO:0000313" key="2">
    <source>
        <dbReference type="Proteomes" id="UP000272942"/>
    </source>
</evidence>
<evidence type="ECO:0000313" key="3">
    <source>
        <dbReference type="WBParaSite" id="ECPE_0000445401-mRNA-1"/>
    </source>
</evidence>
<dbReference type="AlphaFoldDB" id="A0A183ABV7"/>
<reference evidence="3" key="1">
    <citation type="submission" date="2016-06" db="UniProtKB">
        <authorList>
            <consortium name="WormBaseParasite"/>
        </authorList>
    </citation>
    <scope>IDENTIFICATION</scope>
</reference>
<protein>
    <submittedName>
        <fullName evidence="3">Cystatin domain-containing protein</fullName>
    </submittedName>
</protein>
<proteinExistence type="predicted"/>
<dbReference type="Proteomes" id="UP000272942">
    <property type="component" value="Unassembled WGS sequence"/>
</dbReference>
<reference evidence="1 2" key="2">
    <citation type="submission" date="2018-11" db="EMBL/GenBank/DDBJ databases">
        <authorList>
            <consortium name="Pathogen Informatics"/>
        </authorList>
    </citation>
    <scope>NUCLEOTIDE SEQUENCE [LARGE SCALE GENOMIC DNA]</scope>
    <source>
        <strain evidence="1 2">Egypt</strain>
    </source>
</reference>
<dbReference type="EMBL" id="UZAN01041299">
    <property type="protein sequence ID" value="VDP72603.1"/>
    <property type="molecule type" value="Genomic_DNA"/>
</dbReference>